<gene>
    <name evidence="2" type="ORF">CEX98_05025</name>
</gene>
<dbReference type="EMBL" id="NKHF01000024">
    <property type="protein sequence ID" value="PCK32766.1"/>
    <property type="molecule type" value="Genomic_DNA"/>
</dbReference>
<accession>A0A2A5JTS2</accession>
<evidence type="ECO:0000313" key="2">
    <source>
        <dbReference type="EMBL" id="PCK32766.1"/>
    </source>
</evidence>
<organism evidence="2 3">
    <name type="scientific">Pseudoalteromonas piscicida</name>
    <dbReference type="NCBI Taxonomy" id="43662"/>
    <lineage>
        <taxon>Bacteria</taxon>
        <taxon>Pseudomonadati</taxon>
        <taxon>Pseudomonadota</taxon>
        <taxon>Gammaproteobacteria</taxon>
        <taxon>Alteromonadales</taxon>
        <taxon>Pseudoalteromonadaceae</taxon>
        <taxon>Pseudoalteromonas</taxon>
    </lineage>
</organism>
<dbReference type="RefSeq" id="WP_099641028.1">
    <property type="nucleotide sequence ID" value="NZ_NKHF01000024.1"/>
</dbReference>
<evidence type="ECO:0000256" key="1">
    <source>
        <dbReference type="SAM" id="SignalP"/>
    </source>
</evidence>
<dbReference type="Proteomes" id="UP000228621">
    <property type="component" value="Unassembled WGS sequence"/>
</dbReference>
<sequence>MRFVLVFTFFLVSFQASATFQASTITKIKHIESYSSYGNGDVVFTVTTPQRVCTGGYWLKKDDAGFEANLSILLSAYHGSSDVQIRGLVNELWGGSSKEFCHIHSIKVISPSSF</sequence>
<feature type="signal peptide" evidence="1">
    <location>
        <begin position="1"/>
        <end position="18"/>
    </location>
</feature>
<proteinExistence type="predicted"/>
<protein>
    <submittedName>
        <fullName evidence="2">Uncharacterized protein</fullName>
    </submittedName>
</protein>
<dbReference type="AlphaFoldDB" id="A0A2A5JTS2"/>
<name>A0A2A5JTS2_PSEO7</name>
<dbReference type="OrthoDB" id="6293877at2"/>
<keyword evidence="1" id="KW-0732">Signal</keyword>
<keyword evidence="3" id="KW-1185">Reference proteome</keyword>
<feature type="chain" id="PRO_5012110958" evidence="1">
    <location>
        <begin position="19"/>
        <end position="114"/>
    </location>
</feature>
<evidence type="ECO:0000313" key="3">
    <source>
        <dbReference type="Proteomes" id="UP000228621"/>
    </source>
</evidence>
<reference evidence="3" key="1">
    <citation type="journal article" date="2019" name="Genome Announc.">
        <title>Draft Genome Sequence of Pseudoalteromonas piscicida Strain 36Y ROTHPW, an Hypersaline Seawater Isolate from the South Coast of Sonora, Mexico.</title>
        <authorList>
            <person name="Sanchez-Diaz R."/>
            <person name="Molina-Garza Z.J."/>
            <person name="Cruz-Suarez L.E."/>
            <person name="Selvin J."/>
            <person name="Kiran G.S."/>
            <person name="Ibarra-Gamez J.C."/>
            <person name="Gomez-Gil B."/>
            <person name="Galaviz-Silva L."/>
        </authorList>
    </citation>
    <scope>NUCLEOTIDE SEQUENCE [LARGE SCALE GENOMIC DNA]</scope>
    <source>
        <strain evidence="3">36Y_RITHPW</strain>
    </source>
</reference>
<comment type="caution">
    <text evidence="2">The sequence shown here is derived from an EMBL/GenBank/DDBJ whole genome shotgun (WGS) entry which is preliminary data.</text>
</comment>